<accession>A0ABQ7G6T0</accession>
<comment type="caution">
    <text evidence="1">The sequence shown here is derived from an EMBL/GenBank/DDBJ whole genome shotgun (WGS) entry which is preliminary data.</text>
</comment>
<dbReference type="EMBL" id="MU070056">
    <property type="protein sequence ID" value="KAF5830316.1"/>
    <property type="molecule type" value="Genomic_DNA"/>
</dbReference>
<evidence type="ECO:0000313" key="1">
    <source>
        <dbReference type="EMBL" id="KAF5830316.1"/>
    </source>
</evidence>
<name>A0ABQ7G6T0_DUNSA</name>
<organism evidence="1 2">
    <name type="scientific">Dunaliella salina</name>
    <name type="common">Green alga</name>
    <name type="synonym">Protococcus salinus</name>
    <dbReference type="NCBI Taxonomy" id="3046"/>
    <lineage>
        <taxon>Eukaryota</taxon>
        <taxon>Viridiplantae</taxon>
        <taxon>Chlorophyta</taxon>
        <taxon>core chlorophytes</taxon>
        <taxon>Chlorophyceae</taxon>
        <taxon>CS clade</taxon>
        <taxon>Chlamydomonadales</taxon>
        <taxon>Dunaliellaceae</taxon>
        <taxon>Dunaliella</taxon>
    </lineage>
</organism>
<proteinExistence type="predicted"/>
<evidence type="ECO:0008006" key="3">
    <source>
        <dbReference type="Google" id="ProtNLM"/>
    </source>
</evidence>
<sequence length="77" mass="8645">MQETGNLRPQLTPSIKYNGVHEYALQVRLKQPRTSKSCKDFQAKAAARTFRPWQSISPALNMHCTASLGDLRVNCIA</sequence>
<dbReference type="Proteomes" id="UP000815325">
    <property type="component" value="Unassembled WGS sequence"/>
</dbReference>
<gene>
    <name evidence="1" type="ORF">DUNSADRAFT_14747</name>
</gene>
<reference evidence="1" key="1">
    <citation type="submission" date="2017-08" db="EMBL/GenBank/DDBJ databases">
        <authorList>
            <person name="Polle J.E."/>
            <person name="Barry K."/>
            <person name="Cushman J."/>
            <person name="Schmutz J."/>
            <person name="Tran D."/>
            <person name="Hathwaick L.T."/>
            <person name="Yim W.C."/>
            <person name="Jenkins J."/>
            <person name="Mckie-Krisberg Z.M."/>
            <person name="Prochnik S."/>
            <person name="Lindquist E."/>
            <person name="Dockter R.B."/>
            <person name="Adam C."/>
            <person name="Molina H."/>
            <person name="Bunkerborg J."/>
            <person name="Jin E."/>
            <person name="Buchheim M."/>
            <person name="Magnuson J."/>
        </authorList>
    </citation>
    <scope>NUCLEOTIDE SEQUENCE</scope>
    <source>
        <strain evidence="1">CCAP 19/18</strain>
    </source>
</reference>
<evidence type="ECO:0000313" key="2">
    <source>
        <dbReference type="Proteomes" id="UP000815325"/>
    </source>
</evidence>
<keyword evidence="2" id="KW-1185">Reference proteome</keyword>
<protein>
    <recommendedName>
        <fullName evidence="3">Encoded protein</fullName>
    </recommendedName>
</protein>